<accession>A0ACD5AFE2</accession>
<evidence type="ECO:0000313" key="1">
    <source>
        <dbReference type="EMBL" id="WWQ65904.1"/>
    </source>
</evidence>
<keyword evidence="2" id="KW-1185">Reference proteome</keyword>
<evidence type="ECO:0000313" key="2">
    <source>
        <dbReference type="Proteomes" id="UP001432251"/>
    </source>
</evidence>
<organism evidence="1 2">
    <name type="scientific">Streptomyces citrinus</name>
    <dbReference type="NCBI Taxonomy" id="3118173"/>
    <lineage>
        <taxon>Bacteria</taxon>
        <taxon>Bacillati</taxon>
        <taxon>Actinomycetota</taxon>
        <taxon>Actinomycetes</taxon>
        <taxon>Kitasatosporales</taxon>
        <taxon>Streptomycetaceae</taxon>
        <taxon>Streptomyces</taxon>
    </lineage>
</organism>
<sequence>MSSSGLIYAVIVGAWAAYLVPMWLRRQDELNEARPTERFSTAIRLLSGRAGMERRYAKDLQARTPGTDERSGDPADPDAITDAVDVRAFVTSPATERRHPEPARELVREAVRESPREPEREPAREPAPEPVAPPRQTPKPRPTSAASAEALARARRTKVLARRRRTTVLLFAAFTIGAVVAGVGGVSFLWAPAAPALLLSAYIVYLRAQERRRFAYVMDRRRAEIAAQRLRERQPRRRQPATHRAEVEYADNAEEGPGAEPATDPGLEALAADRRALVEQTDHAEWVDQQRERQRRPGPGDSWDPVPVPLPTYVTAPVAPRAGGGIDYGAPETWSSARSSAAEQAAPEPQPQEDEQATADGGRSDARRAASARRSRERGRTPLFDQYDNGAGADGRPRAANE</sequence>
<protein>
    <submittedName>
        <fullName evidence="1">Gephyrin-like molybdotransferase receptor GlpR</fullName>
    </submittedName>
</protein>
<reference evidence="1" key="1">
    <citation type="journal article" date="2025" name="Int. J. Syst. Evol. Microbiol.">
        <title>Streptomyces citrinus sp. nov., with yellow diffusible pigment.</title>
        <authorList>
            <person name="He Y."/>
            <person name="Yang E."/>
            <person name="Xu J."/>
            <person name="Sun Y."/>
            <person name="Sun L."/>
        </authorList>
    </citation>
    <scope>NUCLEOTIDE SEQUENCE</scope>
    <source>
        <strain evidence="1">Q6</strain>
    </source>
</reference>
<proteinExistence type="predicted"/>
<dbReference type="Proteomes" id="UP001432251">
    <property type="component" value="Chromosome"/>
</dbReference>
<gene>
    <name evidence="1" type="primary">glpR</name>
    <name evidence="1" type="ORF">V2W30_22970</name>
</gene>
<dbReference type="EMBL" id="CP146022">
    <property type="protein sequence ID" value="WWQ65904.1"/>
    <property type="molecule type" value="Genomic_DNA"/>
</dbReference>
<name>A0ACD5AFE2_9ACTN</name>